<name>A0A345UIT7_9BACT</name>
<keyword evidence="2" id="KW-1185">Reference proteome</keyword>
<dbReference type="Proteomes" id="UP000254808">
    <property type="component" value="Chromosome"/>
</dbReference>
<sequence>MLFPALVWAQITITPTIVFMHDGDPAGRITITNSSDVPQEVNISLSFGYPDSDEAGNLLMNYEDEEAAARFGLDDVMRVFPRRFELAPGENQILRMQVQQAGMRAREDGLHWTRMNITSNERTRAVDEGGADRIGARISYRIQQNIGIFYRKGEVRTGLELLQLSDRRDAETGELHLIPRLQRTGNSPFMGTMFASLRDASGAVVRESERTFSVYFTQTRPITLDTTDLPPGRYTARLRLEPTRTDLNPRDQIPGEPLEIDLEVAW</sequence>
<dbReference type="EMBL" id="CP027806">
    <property type="protein sequence ID" value="AXJ00389.1"/>
    <property type="molecule type" value="Genomic_DNA"/>
</dbReference>
<dbReference type="InterPro" id="IPR008962">
    <property type="entry name" value="PapD-like_sf"/>
</dbReference>
<evidence type="ECO:0000313" key="1">
    <source>
        <dbReference type="EMBL" id="AXJ00389.1"/>
    </source>
</evidence>
<dbReference type="OrthoDB" id="6658153at2"/>
<organism evidence="1 2">
    <name type="scientific">Cyclonatronum proteinivorum</name>
    <dbReference type="NCBI Taxonomy" id="1457365"/>
    <lineage>
        <taxon>Bacteria</taxon>
        <taxon>Pseudomonadati</taxon>
        <taxon>Balneolota</taxon>
        <taxon>Balneolia</taxon>
        <taxon>Balneolales</taxon>
        <taxon>Cyclonatronaceae</taxon>
        <taxon>Cyclonatronum</taxon>
    </lineage>
</organism>
<dbReference type="AlphaFoldDB" id="A0A345UIT7"/>
<gene>
    <name evidence="1" type="ORF">CYPRO_1124</name>
</gene>
<evidence type="ECO:0008006" key="3">
    <source>
        <dbReference type="Google" id="ProtNLM"/>
    </source>
</evidence>
<proteinExistence type="predicted"/>
<reference evidence="1 2" key="1">
    <citation type="submission" date="2018-03" db="EMBL/GenBank/DDBJ databases">
        <title>Phenotypic and genomic properties of Cyclonatronum proteinivorum gen. nov., sp. nov., a haloalkaliphilic bacteroidete from soda lakes possessing Na+-translocating rhodopsin.</title>
        <authorList>
            <person name="Toshchakov S.V."/>
            <person name="Korzhenkov A."/>
            <person name="Samarov N.I."/>
            <person name="Kublanov I.V."/>
            <person name="Muntyan M.S."/>
            <person name="Sorokin D.Y."/>
        </authorList>
    </citation>
    <scope>NUCLEOTIDE SEQUENCE [LARGE SCALE GENOMIC DNA]</scope>
    <source>
        <strain evidence="1 2">Omega</strain>
    </source>
</reference>
<accession>A0A345UIT7</accession>
<dbReference type="RefSeq" id="WP_114983664.1">
    <property type="nucleotide sequence ID" value="NZ_CP027806.1"/>
</dbReference>
<dbReference type="SUPFAM" id="SSF49354">
    <property type="entry name" value="PapD-like"/>
    <property type="match status" value="1"/>
</dbReference>
<evidence type="ECO:0000313" key="2">
    <source>
        <dbReference type="Proteomes" id="UP000254808"/>
    </source>
</evidence>
<protein>
    <recommendedName>
        <fullName evidence="3">P pilus assembly protein, chaperone PapD</fullName>
    </recommendedName>
</protein>
<dbReference type="KEGG" id="cprv:CYPRO_1124"/>